<dbReference type="Pfam" id="PF08713">
    <property type="entry name" value="DNA_alkylation"/>
    <property type="match status" value="1"/>
</dbReference>
<sequence length="175" mass="20057">MELTAAAFLSELDARRSDAELAKYERYFPLAERGDDVFIGVRMGEIFALAKERTALPLDEIEVLLESPVHEARVAAVSVMDFQARARSTTPSRRHELFELYLRRHDRIDTWDLVDRSAIHVLGDYLVDHPRDVLDELARSAHPTHSGWRGCSSTTPPTWCRRRWAGWCARPEARG</sequence>
<dbReference type="STRING" id="381665.SAMN05216554_3398"/>
<gene>
    <name evidence="1" type="ORF">SAMN05216554_3398</name>
</gene>
<organism evidence="1 2">
    <name type="scientific">Herbiconiux ginsengi</name>
    <dbReference type="NCBI Taxonomy" id="381665"/>
    <lineage>
        <taxon>Bacteria</taxon>
        <taxon>Bacillati</taxon>
        <taxon>Actinomycetota</taxon>
        <taxon>Actinomycetes</taxon>
        <taxon>Micrococcales</taxon>
        <taxon>Microbacteriaceae</taxon>
        <taxon>Herbiconiux</taxon>
    </lineage>
</organism>
<dbReference type="EMBL" id="FNPZ01000003">
    <property type="protein sequence ID" value="SDZ34184.1"/>
    <property type="molecule type" value="Genomic_DNA"/>
</dbReference>
<evidence type="ECO:0000313" key="1">
    <source>
        <dbReference type="EMBL" id="SDZ34184.1"/>
    </source>
</evidence>
<dbReference type="OrthoDB" id="9775346at2"/>
<dbReference type="InterPro" id="IPR014825">
    <property type="entry name" value="DNA_alkylation"/>
</dbReference>
<keyword evidence="2" id="KW-1185">Reference proteome</keyword>
<evidence type="ECO:0000313" key="2">
    <source>
        <dbReference type="Proteomes" id="UP000198891"/>
    </source>
</evidence>
<name>A0A1H3S8H8_9MICO</name>
<dbReference type="SUPFAM" id="SSF48371">
    <property type="entry name" value="ARM repeat"/>
    <property type="match status" value="1"/>
</dbReference>
<dbReference type="AlphaFoldDB" id="A0A1H3S8H8"/>
<dbReference type="InterPro" id="IPR016024">
    <property type="entry name" value="ARM-type_fold"/>
</dbReference>
<dbReference type="Gene3D" id="1.25.10.90">
    <property type="match status" value="1"/>
</dbReference>
<dbReference type="RefSeq" id="WP_092555882.1">
    <property type="nucleotide sequence ID" value="NZ_FNPZ01000003.1"/>
</dbReference>
<proteinExistence type="predicted"/>
<protein>
    <submittedName>
        <fullName evidence="1">DNA alkylation repair enzyme</fullName>
    </submittedName>
</protein>
<reference evidence="1 2" key="1">
    <citation type="submission" date="2016-10" db="EMBL/GenBank/DDBJ databases">
        <authorList>
            <person name="de Groot N.N."/>
        </authorList>
    </citation>
    <scope>NUCLEOTIDE SEQUENCE [LARGE SCALE GENOMIC DNA]</scope>
    <source>
        <strain evidence="1 2">CGMCC 4.3491</strain>
    </source>
</reference>
<accession>A0A1H3S8H8</accession>
<dbReference type="Proteomes" id="UP000198891">
    <property type="component" value="Unassembled WGS sequence"/>
</dbReference>